<reference evidence="13" key="1">
    <citation type="journal article" date="2013" name="Stand. Genomic Sci.">
        <title>Complete genome sequence of Desulfocapsa sulfexigens, a marine deltaproteobacterium specialized in disproportionating inorganic sulfur compounds.</title>
        <authorList>
            <person name="Finster K.W."/>
            <person name="Kjeldsen K.U."/>
            <person name="Kube M."/>
            <person name="Reinhardt R."/>
            <person name="Mussmann M."/>
            <person name="Amann R."/>
            <person name="Schreiber L."/>
        </authorList>
    </citation>
    <scope>NUCLEOTIDE SEQUENCE [LARGE SCALE GENOMIC DNA]</scope>
    <source>
        <strain evidence="13">DSM 10523 / SB164P1</strain>
    </source>
</reference>
<gene>
    <name evidence="12" type="ordered locus">UWK_02018</name>
</gene>
<evidence type="ECO:0000256" key="2">
    <source>
        <dbReference type="ARBA" id="ARBA00002803"/>
    </source>
</evidence>
<dbReference type="Gene3D" id="2.40.30.20">
    <property type="match status" value="2"/>
</dbReference>
<evidence type="ECO:0000313" key="13">
    <source>
        <dbReference type="Proteomes" id="UP000011721"/>
    </source>
</evidence>
<evidence type="ECO:0000256" key="9">
    <source>
        <dbReference type="NCBIfam" id="TIGR00187"/>
    </source>
</evidence>
<comment type="catalytic activity">
    <reaction evidence="1">
        <text>2 6,7-dimethyl-8-(1-D-ribityl)lumazine + H(+) = 5-amino-6-(D-ribitylamino)uracil + riboflavin</text>
        <dbReference type="Rhea" id="RHEA:20772"/>
        <dbReference type="ChEBI" id="CHEBI:15378"/>
        <dbReference type="ChEBI" id="CHEBI:15934"/>
        <dbReference type="ChEBI" id="CHEBI:57986"/>
        <dbReference type="ChEBI" id="CHEBI:58201"/>
        <dbReference type="EC" id="2.5.1.9"/>
    </reaction>
</comment>
<dbReference type="InterPro" id="IPR001783">
    <property type="entry name" value="Lumazine-bd"/>
</dbReference>
<feature type="repeat" description="Lumazine-binding" evidence="10">
    <location>
        <begin position="1"/>
        <end position="96"/>
    </location>
</feature>
<dbReference type="NCBIfam" id="NF006767">
    <property type="entry name" value="PRK09289.1"/>
    <property type="match status" value="1"/>
</dbReference>
<feature type="domain" description="Lumazine-binding" evidence="11">
    <location>
        <begin position="1"/>
        <end position="96"/>
    </location>
</feature>
<evidence type="ECO:0000256" key="6">
    <source>
        <dbReference type="ARBA" id="ARBA00022619"/>
    </source>
</evidence>
<dbReference type="CDD" id="cd00402">
    <property type="entry name" value="Riboflavin_synthase_like"/>
    <property type="match status" value="1"/>
</dbReference>
<evidence type="ECO:0000256" key="4">
    <source>
        <dbReference type="ARBA" id="ARBA00012827"/>
    </source>
</evidence>
<protein>
    <recommendedName>
        <fullName evidence="5 9">Riboflavin synthase</fullName>
        <ecNumber evidence="4 9">2.5.1.9</ecNumber>
    </recommendedName>
</protein>
<dbReference type="KEGG" id="dsf:UWK_02018"/>
<dbReference type="OrthoDB" id="9788537at2"/>
<sequence>MFTGIIEGTGKLLAKRNVGGGMAFDLQAGFDLTDPEEGESIAVNGVCLTAYNIKGRKFTVDISPESLSRTILGRIGVGGAVNMERALQLTDRLGGHIVSGHVDCVATVRERQPSGDFTLFSFGFPKEFGRYVIEKGSITINGVSLTVNSCTMETFEVSIIPHTLQVTTLGVLKRGDEVNIEVDIIGKYVEKMLLPRESGGTVPGSGTTINPAFLAENGFF</sequence>
<dbReference type="EMBL" id="CP003985">
    <property type="protein sequence ID" value="AGF78567.1"/>
    <property type="molecule type" value="Genomic_DNA"/>
</dbReference>
<dbReference type="RefSeq" id="WP_015404258.1">
    <property type="nucleotide sequence ID" value="NC_020304.1"/>
</dbReference>
<keyword evidence="13" id="KW-1185">Reference proteome</keyword>
<dbReference type="Pfam" id="PF00677">
    <property type="entry name" value="Lum_binding"/>
    <property type="match status" value="2"/>
</dbReference>
<dbReference type="FunFam" id="2.40.30.20:FF:000004">
    <property type="entry name" value="Riboflavin synthase, alpha subunit"/>
    <property type="match status" value="1"/>
</dbReference>
<feature type="repeat" description="Lumazine-binding" evidence="10">
    <location>
        <begin position="97"/>
        <end position="193"/>
    </location>
</feature>
<evidence type="ECO:0000259" key="11">
    <source>
        <dbReference type="PROSITE" id="PS51177"/>
    </source>
</evidence>
<evidence type="ECO:0000256" key="1">
    <source>
        <dbReference type="ARBA" id="ARBA00000968"/>
    </source>
</evidence>
<evidence type="ECO:0000256" key="3">
    <source>
        <dbReference type="ARBA" id="ARBA00004887"/>
    </source>
</evidence>
<dbReference type="PIRSF" id="PIRSF000498">
    <property type="entry name" value="Riboflavin_syn_A"/>
    <property type="match status" value="1"/>
</dbReference>
<dbReference type="EC" id="2.5.1.9" evidence="4 9"/>
<keyword evidence="6" id="KW-0686">Riboflavin biosynthesis</keyword>
<comment type="pathway">
    <text evidence="3">Cofactor biosynthesis; riboflavin biosynthesis; riboflavin from 2-hydroxy-3-oxobutyl phosphate and 5-amino-6-(D-ribitylamino)uracil: step 2/2.</text>
</comment>
<evidence type="ECO:0000256" key="10">
    <source>
        <dbReference type="PROSITE-ProRule" id="PRU00524"/>
    </source>
</evidence>
<evidence type="ECO:0000256" key="5">
    <source>
        <dbReference type="ARBA" id="ARBA00013950"/>
    </source>
</evidence>
<dbReference type="STRING" id="1167006.UWK_02018"/>
<proteinExistence type="predicted"/>
<dbReference type="eggNOG" id="COG0307">
    <property type="taxonomic scope" value="Bacteria"/>
</dbReference>
<dbReference type="NCBIfam" id="TIGR00187">
    <property type="entry name" value="ribE"/>
    <property type="match status" value="1"/>
</dbReference>
<dbReference type="GO" id="GO:0009231">
    <property type="term" value="P:riboflavin biosynthetic process"/>
    <property type="evidence" value="ECO:0007669"/>
    <property type="project" value="UniProtKB-KW"/>
</dbReference>
<dbReference type="PATRIC" id="fig|1167006.5.peg.2207"/>
<dbReference type="AlphaFoldDB" id="M1PAA4"/>
<comment type="function">
    <text evidence="2">Catalyzes the dismutation of two molecules of 6,7-dimethyl-8-ribityllumazine, resulting in the formation of riboflavin and 5-amino-6-(D-ribitylamino)uracil.</text>
</comment>
<dbReference type="PROSITE" id="PS51177">
    <property type="entry name" value="LUMAZINE_BIND"/>
    <property type="match status" value="2"/>
</dbReference>
<dbReference type="HOGENOM" id="CLU_034388_2_0_7"/>
<evidence type="ECO:0000256" key="8">
    <source>
        <dbReference type="ARBA" id="ARBA00022737"/>
    </source>
</evidence>
<keyword evidence="7 12" id="KW-0808">Transferase</keyword>
<accession>M1PAA4</accession>
<dbReference type="SUPFAM" id="SSF63380">
    <property type="entry name" value="Riboflavin synthase domain-like"/>
    <property type="match status" value="2"/>
</dbReference>
<dbReference type="Proteomes" id="UP000011721">
    <property type="component" value="Chromosome"/>
</dbReference>
<dbReference type="InterPro" id="IPR017938">
    <property type="entry name" value="Riboflavin_synthase-like_b-brl"/>
</dbReference>
<dbReference type="PANTHER" id="PTHR21098">
    <property type="entry name" value="RIBOFLAVIN SYNTHASE ALPHA CHAIN"/>
    <property type="match status" value="1"/>
</dbReference>
<dbReference type="InterPro" id="IPR026017">
    <property type="entry name" value="Lumazine-bd_dom"/>
</dbReference>
<feature type="domain" description="Lumazine-binding" evidence="11">
    <location>
        <begin position="97"/>
        <end position="193"/>
    </location>
</feature>
<evidence type="ECO:0000313" key="12">
    <source>
        <dbReference type="EMBL" id="AGF78567.1"/>
    </source>
</evidence>
<dbReference type="InterPro" id="IPR023366">
    <property type="entry name" value="ATP_synth_asu-like_sf"/>
</dbReference>
<name>M1PAA4_DESSD</name>
<organism evidence="12 13">
    <name type="scientific">Desulfocapsa sulfexigens (strain DSM 10523 / SB164P1)</name>
    <dbReference type="NCBI Taxonomy" id="1167006"/>
    <lineage>
        <taxon>Bacteria</taxon>
        <taxon>Pseudomonadati</taxon>
        <taxon>Thermodesulfobacteriota</taxon>
        <taxon>Desulfobulbia</taxon>
        <taxon>Desulfobulbales</taxon>
        <taxon>Desulfocapsaceae</taxon>
        <taxon>Desulfocapsa</taxon>
    </lineage>
</organism>
<dbReference type="GO" id="GO:0004746">
    <property type="term" value="F:riboflavin synthase activity"/>
    <property type="evidence" value="ECO:0007669"/>
    <property type="project" value="UniProtKB-UniRule"/>
</dbReference>
<evidence type="ECO:0000256" key="7">
    <source>
        <dbReference type="ARBA" id="ARBA00022679"/>
    </source>
</evidence>
<dbReference type="PANTHER" id="PTHR21098:SF12">
    <property type="entry name" value="RIBOFLAVIN SYNTHASE"/>
    <property type="match status" value="1"/>
</dbReference>
<keyword evidence="8" id="KW-0677">Repeat</keyword>